<proteinExistence type="predicted"/>
<dbReference type="Ensembl" id="ENSCCRT00015089304.1">
    <property type="protein sequence ID" value="ENSCCRP00015086504.1"/>
    <property type="gene ID" value="ENSCCRG00015034909.1"/>
</dbReference>
<evidence type="ECO:0000313" key="1">
    <source>
        <dbReference type="Ensembl" id="ENSCCRP00015086504.1"/>
    </source>
</evidence>
<accession>A0A8C1XXT0</accession>
<name>A0A8C1XXT0_CYPCA</name>
<reference evidence="1" key="1">
    <citation type="submission" date="2025-08" db="UniProtKB">
        <authorList>
            <consortium name="Ensembl"/>
        </authorList>
    </citation>
    <scope>IDENTIFICATION</scope>
</reference>
<dbReference type="Proteomes" id="UP000694700">
    <property type="component" value="Unplaced"/>
</dbReference>
<evidence type="ECO:0000313" key="2">
    <source>
        <dbReference type="Proteomes" id="UP000694700"/>
    </source>
</evidence>
<protein>
    <submittedName>
        <fullName evidence="1">Uncharacterized protein</fullName>
    </submittedName>
</protein>
<sequence>VPIIKTKTRDHKANGNLLHMNKELSLKRQQPNSYRQDTKCDGCLGQETANRTAATNTAELCNARICAELVCFQPSNLFL</sequence>
<organism evidence="1 2">
    <name type="scientific">Cyprinus carpio</name>
    <name type="common">Common carp</name>
    <dbReference type="NCBI Taxonomy" id="7962"/>
    <lineage>
        <taxon>Eukaryota</taxon>
        <taxon>Metazoa</taxon>
        <taxon>Chordata</taxon>
        <taxon>Craniata</taxon>
        <taxon>Vertebrata</taxon>
        <taxon>Euteleostomi</taxon>
        <taxon>Actinopterygii</taxon>
        <taxon>Neopterygii</taxon>
        <taxon>Teleostei</taxon>
        <taxon>Ostariophysi</taxon>
        <taxon>Cypriniformes</taxon>
        <taxon>Cyprinidae</taxon>
        <taxon>Cyprininae</taxon>
        <taxon>Cyprinus</taxon>
    </lineage>
</organism>
<dbReference type="AlphaFoldDB" id="A0A8C1XXT0"/>